<protein>
    <submittedName>
        <fullName evidence="3">Carbohydrate binding family 9 domain-containing protein</fullName>
    </submittedName>
</protein>
<keyword evidence="1" id="KW-0732">Signal</keyword>
<evidence type="ECO:0000313" key="4">
    <source>
        <dbReference type="Proteomes" id="UP000718451"/>
    </source>
</evidence>
<reference evidence="3 4" key="1">
    <citation type="submission" date="2020-04" db="EMBL/GenBank/DDBJ databases">
        <authorList>
            <person name="Yoon J."/>
        </authorList>
    </citation>
    <scope>NUCLEOTIDE SEQUENCE [LARGE SCALE GENOMIC DNA]</scope>
    <source>
        <strain evidence="3 4">DJ-13</strain>
    </source>
</reference>
<evidence type="ECO:0000259" key="2">
    <source>
        <dbReference type="Pfam" id="PF19313"/>
    </source>
</evidence>
<dbReference type="RefSeq" id="WP_168553662.1">
    <property type="nucleotide sequence ID" value="NZ_JAAWWL010000003.1"/>
</dbReference>
<keyword evidence="4" id="KW-1185">Reference proteome</keyword>
<evidence type="ECO:0000256" key="1">
    <source>
        <dbReference type="SAM" id="SignalP"/>
    </source>
</evidence>
<dbReference type="CDD" id="cd09618">
    <property type="entry name" value="CBM9_like_2"/>
    <property type="match status" value="1"/>
</dbReference>
<comment type="caution">
    <text evidence="3">The sequence shown here is derived from an EMBL/GenBank/DDBJ whole genome shotgun (WGS) entry which is preliminary data.</text>
</comment>
<dbReference type="EMBL" id="JAAWWL010000003">
    <property type="protein sequence ID" value="NKI33446.1"/>
    <property type="molecule type" value="Genomic_DNA"/>
</dbReference>
<feature type="domain" description="DUF5916" evidence="2">
    <location>
        <begin position="238"/>
        <end position="643"/>
    </location>
</feature>
<dbReference type="Gene3D" id="2.60.40.1190">
    <property type="match status" value="1"/>
</dbReference>
<organism evidence="3 4">
    <name type="scientific">Croceivirga thetidis</name>
    <dbReference type="NCBI Taxonomy" id="2721623"/>
    <lineage>
        <taxon>Bacteria</taxon>
        <taxon>Pseudomonadati</taxon>
        <taxon>Bacteroidota</taxon>
        <taxon>Flavobacteriia</taxon>
        <taxon>Flavobacteriales</taxon>
        <taxon>Flavobacteriaceae</taxon>
        <taxon>Croceivirga</taxon>
    </lineage>
</organism>
<dbReference type="InterPro" id="IPR045670">
    <property type="entry name" value="DUF5916"/>
</dbReference>
<accession>A0ABX1GWR1</accession>
<feature type="signal peptide" evidence="1">
    <location>
        <begin position="1"/>
        <end position="19"/>
    </location>
</feature>
<dbReference type="SUPFAM" id="SSF49344">
    <property type="entry name" value="CBD9-like"/>
    <property type="match status" value="1"/>
</dbReference>
<gene>
    <name evidence="3" type="ORF">HCU67_15965</name>
</gene>
<evidence type="ECO:0000313" key="3">
    <source>
        <dbReference type="EMBL" id="NKI33446.1"/>
    </source>
</evidence>
<sequence length="732" mass="83874">MTQKYLCVLLLSVTSFCIAQNQNKAFTVKYIDSKITLDGSLDESVWETAESAQDFRQYFPTDSVPAIQQSDIKMLYDATTLYIGITVYAAGNDYVVPTLQRDFRAGGSDNITLMFDTFNDGTNAFLFGTNPFGVRREALVSNGGTTLSGFTTSWDVKWKGETKMYDKYYVSEWAIPLTSFKFKEGETKWRFNSYRFDVQSNESSTWMQIPQNQFIFNLAFMGDMVFEKGLGKSRTPFTLVPYVNGISLRDFENNTSENKVKVGGDAKVAIGNGMNLDITVNPDFSNVEVDNLIINTTRFAIALPERRQFFIDNVDLFGTFGSQRDANPFFSRRIGIAENADGETIENPIIAGFRLSGKLNEDWRLGVLNIQTEADEENEITSNNNTVIAVQKKMFSRSNLSFLFINRETFGDYDFLDSTDRYNRVVGLDYNLASADNTWVGKFFYHKSFANEIGNANDAAGATLEYFTKNLNLGFRSSYVGDDYRSDLGFVRRKDIIALRPYVEYNFWPENSKLIRHGFRFGPNAIFRPTLDYQNTDYTIFYSWDAQFQGQEEIGVRVFDRYTFLVNPFDPTSTDGAIELPADFGYHYLSGEIGFRSDRRKVFSYDMEVGYGEFYNGHRSTFEGSATLRLQPKVLLSLSLRYNGIDLPEPFPSADIWLVSPRVEITFNKSIFWTTLVQYGSQSDNLGINSRLQWRFAPLSDLFIVYNDNYFVNNFMPRNRSINLKLTYWLNI</sequence>
<name>A0ABX1GWR1_9FLAO</name>
<feature type="chain" id="PRO_5045500307" evidence="1">
    <location>
        <begin position="20"/>
        <end position="732"/>
    </location>
</feature>
<proteinExistence type="predicted"/>
<dbReference type="Proteomes" id="UP000718451">
    <property type="component" value="Unassembled WGS sequence"/>
</dbReference>
<dbReference type="Pfam" id="PF19313">
    <property type="entry name" value="DUF5916"/>
    <property type="match status" value="1"/>
</dbReference>